<dbReference type="Proteomes" id="UP001595660">
    <property type="component" value="Unassembled WGS sequence"/>
</dbReference>
<organism evidence="4 5">
    <name type="scientific">Halobacterium litoreum</name>
    <dbReference type="NCBI Taxonomy" id="2039234"/>
    <lineage>
        <taxon>Archaea</taxon>
        <taxon>Methanobacteriati</taxon>
        <taxon>Methanobacteriota</taxon>
        <taxon>Stenosarchaea group</taxon>
        <taxon>Halobacteria</taxon>
        <taxon>Halobacteriales</taxon>
        <taxon>Halobacteriaceae</taxon>
        <taxon>Halobacterium</taxon>
    </lineage>
</organism>
<dbReference type="RefSeq" id="WP_232571137.1">
    <property type="nucleotide sequence ID" value="NZ_CP089466.1"/>
</dbReference>
<keyword evidence="2 4" id="KW-0012">Acyltransferase</keyword>
<protein>
    <submittedName>
        <fullName evidence="4">GNAT family N-acetyltransferase</fullName>
        <ecNumber evidence="4">2.3.-.-</ecNumber>
    </submittedName>
</protein>
<evidence type="ECO:0000256" key="1">
    <source>
        <dbReference type="ARBA" id="ARBA00022679"/>
    </source>
</evidence>
<dbReference type="InterPro" id="IPR016181">
    <property type="entry name" value="Acyl_CoA_acyltransferase"/>
</dbReference>
<dbReference type="Pfam" id="PF00583">
    <property type="entry name" value="Acetyltransf_1"/>
    <property type="match status" value="1"/>
</dbReference>
<proteinExistence type="predicted"/>
<evidence type="ECO:0000313" key="4">
    <source>
        <dbReference type="EMBL" id="MFC3477740.1"/>
    </source>
</evidence>
<dbReference type="InterPro" id="IPR000182">
    <property type="entry name" value="GNAT_dom"/>
</dbReference>
<feature type="domain" description="N-acetyltransferase" evidence="3">
    <location>
        <begin position="10"/>
        <end position="162"/>
    </location>
</feature>
<keyword evidence="5" id="KW-1185">Reference proteome</keyword>
<dbReference type="PROSITE" id="PS51186">
    <property type="entry name" value="GNAT"/>
    <property type="match status" value="1"/>
</dbReference>
<dbReference type="InterPro" id="IPR050832">
    <property type="entry name" value="Bact_Acetyltransf"/>
</dbReference>
<dbReference type="SUPFAM" id="SSF55729">
    <property type="entry name" value="Acyl-CoA N-acyltransferases (Nat)"/>
    <property type="match status" value="1"/>
</dbReference>
<dbReference type="CDD" id="cd04301">
    <property type="entry name" value="NAT_SF"/>
    <property type="match status" value="1"/>
</dbReference>
<dbReference type="AlphaFoldDB" id="A0ABD5NF46"/>
<dbReference type="PANTHER" id="PTHR43877">
    <property type="entry name" value="AMINOALKYLPHOSPHONATE N-ACETYLTRANSFERASE-RELATED-RELATED"/>
    <property type="match status" value="1"/>
</dbReference>
<comment type="caution">
    <text evidence="4">The sequence shown here is derived from an EMBL/GenBank/DDBJ whole genome shotgun (WGS) entry which is preliminary data.</text>
</comment>
<dbReference type="GeneID" id="69119267"/>
<sequence length="162" mass="18475">MSRGKKVKLMKVSSATSPDDVERINAFFNSTEIKTDLHWFTYRDTLDRAFEREDRQLLYVDNDDGEIIGALMVWCQSRVLDPGEAQIRLVAVSPDNRDEGLGRLLCECAEAFARRQSQDRMIADVVASAPAVEFWKSIGYDPLEEWETRGGRSMLTVQKPLD</sequence>
<gene>
    <name evidence="4" type="ORF">ACFOKC_08380</name>
</gene>
<accession>A0ABD5NF46</accession>
<evidence type="ECO:0000259" key="3">
    <source>
        <dbReference type="PROSITE" id="PS51186"/>
    </source>
</evidence>
<reference evidence="4 5" key="1">
    <citation type="journal article" date="2019" name="Int. J. Syst. Evol. Microbiol.">
        <title>The Global Catalogue of Microorganisms (GCM) 10K type strain sequencing project: providing services to taxonomists for standard genome sequencing and annotation.</title>
        <authorList>
            <consortium name="The Broad Institute Genomics Platform"/>
            <consortium name="The Broad Institute Genome Sequencing Center for Infectious Disease"/>
            <person name="Wu L."/>
            <person name="Ma J."/>
        </authorList>
    </citation>
    <scope>NUCLEOTIDE SEQUENCE [LARGE SCALE GENOMIC DNA]</scope>
    <source>
        <strain evidence="4 5">CGMCC 1.12562</strain>
    </source>
</reference>
<dbReference type="PANTHER" id="PTHR43877:SF2">
    <property type="entry name" value="AMINOALKYLPHOSPHONATE N-ACETYLTRANSFERASE-RELATED"/>
    <property type="match status" value="1"/>
</dbReference>
<dbReference type="EMBL" id="JBHRWN010000002">
    <property type="protein sequence ID" value="MFC3477740.1"/>
    <property type="molecule type" value="Genomic_DNA"/>
</dbReference>
<name>A0ABD5NF46_9EURY</name>
<dbReference type="EC" id="2.3.-.-" evidence="4"/>
<evidence type="ECO:0000313" key="5">
    <source>
        <dbReference type="Proteomes" id="UP001595660"/>
    </source>
</evidence>
<dbReference type="Gene3D" id="3.40.630.30">
    <property type="match status" value="1"/>
</dbReference>
<evidence type="ECO:0000256" key="2">
    <source>
        <dbReference type="ARBA" id="ARBA00023315"/>
    </source>
</evidence>
<dbReference type="GO" id="GO:0016746">
    <property type="term" value="F:acyltransferase activity"/>
    <property type="evidence" value="ECO:0007669"/>
    <property type="project" value="UniProtKB-KW"/>
</dbReference>
<keyword evidence="1 4" id="KW-0808">Transferase</keyword>